<evidence type="ECO:0000259" key="3">
    <source>
        <dbReference type="Pfam" id="PF11790"/>
    </source>
</evidence>
<dbReference type="GO" id="GO:0009277">
    <property type="term" value="C:fungal-type cell wall"/>
    <property type="evidence" value="ECO:0007669"/>
    <property type="project" value="TreeGrafter"/>
</dbReference>
<dbReference type="Gene3D" id="3.20.20.80">
    <property type="entry name" value="Glycosidases"/>
    <property type="match status" value="1"/>
</dbReference>
<feature type="signal peptide" evidence="2">
    <location>
        <begin position="1"/>
        <end position="28"/>
    </location>
</feature>
<dbReference type="InterPro" id="IPR053183">
    <property type="entry name" value="ASL1"/>
</dbReference>
<evidence type="ECO:0000313" key="4">
    <source>
        <dbReference type="EMBL" id="KAF5321074.1"/>
    </source>
</evidence>
<evidence type="ECO:0000313" key="5">
    <source>
        <dbReference type="Proteomes" id="UP000567179"/>
    </source>
</evidence>
<evidence type="ECO:0000256" key="1">
    <source>
        <dbReference type="SAM" id="MobiDB-lite"/>
    </source>
</evidence>
<dbReference type="PANTHER" id="PTHR34154">
    <property type="entry name" value="ALKALI-SENSITIVE LINKAGE PROTEIN 1"/>
    <property type="match status" value="1"/>
</dbReference>
<organism evidence="4 5">
    <name type="scientific">Psilocybe cf. subviscida</name>
    <dbReference type="NCBI Taxonomy" id="2480587"/>
    <lineage>
        <taxon>Eukaryota</taxon>
        <taxon>Fungi</taxon>
        <taxon>Dikarya</taxon>
        <taxon>Basidiomycota</taxon>
        <taxon>Agaricomycotina</taxon>
        <taxon>Agaricomycetes</taxon>
        <taxon>Agaricomycetidae</taxon>
        <taxon>Agaricales</taxon>
        <taxon>Agaricineae</taxon>
        <taxon>Strophariaceae</taxon>
        <taxon>Psilocybe</taxon>
    </lineage>
</organism>
<dbReference type="OrthoDB" id="5959761at2759"/>
<feature type="compositionally biased region" description="Low complexity" evidence="1">
    <location>
        <begin position="86"/>
        <end position="98"/>
    </location>
</feature>
<keyword evidence="5" id="KW-1185">Reference proteome</keyword>
<dbReference type="EMBL" id="JAACJJ010000028">
    <property type="protein sequence ID" value="KAF5321074.1"/>
    <property type="molecule type" value="Genomic_DNA"/>
</dbReference>
<dbReference type="InterPro" id="IPR017853">
    <property type="entry name" value="GH"/>
</dbReference>
<feature type="domain" description="Asl1-like glycosyl hydrolase catalytic" evidence="3">
    <location>
        <begin position="122"/>
        <end position="354"/>
    </location>
</feature>
<proteinExistence type="predicted"/>
<feature type="region of interest" description="Disordered" evidence="1">
    <location>
        <begin position="46"/>
        <end position="126"/>
    </location>
</feature>
<dbReference type="SUPFAM" id="SSF51445">
    <property type="entry name" value="(Trans)glycosidases"/>
    <property type="match status" value="1"/>
</dbReference>
<reference evidence="4 5" key="1">
    <citation type="journal article" date="2020" name="ISME J.">
        <title>Uncovering the hidden diversity of litter-decomposition mechanisms in mushroom-forming fungi.</title>
        <authorList>
            <person name="Floudas D."/>
            <person name="Bentzer J."/>
            <person name="Ahren D."/>
            <person name="Johansson T."/>
            <person name="Persson P."/>
            <person name="Tunlid A."/>
        </authorList>
    </citation>
    <scope>NUCLEOTIDE SEQUENCE [LARGE SCALE GENOMIC DNA]</scope>
    <source>
        <strain evidence="4 5">CBS 101986</strain>
    </source>
</reference>
<sequence>MAAKILNLVAISSLAILACSFGATPANALSIDTTPNFARHFPHHGAALKKRATSRRCKPRSSSLAGSSTKASVAPSSTKAADPVNTPKADPKPTVAKPKPTPTPDPAPPPPSNNGGGGGKAGLAWANGDDSSLKNFVSPKVRFIYSWSPWKPAGSDALGLEFSPMLWGAKQVSQFKQLAQAGYAKSALGMNEPDHAGQANMSPGDAVNLWRDNMEPLVSKGYRLVSPAVTSGSGGKPWLQSFINQCSGCHIDAIALHWYGTDPQALIAYVKDFHTTFGKNIWITEFACQNFSGGAQCSQSDVVNFMNVVTAFFDSAPYVERYFWFGAMHNMVGVNPANQLMNGDGTPNSLGRNYMS</sequence>
<feature type="compositionally biased region" description="Low complexity" evidence="1">
    <location>
        <begin position="61"/>
        <end position="72"/>
    </location>
</feature>
<gene>
    <name evidence="4" type="ORF">D9619_000851</name>
</gene>
<dbReference type="Pfam" id="PF11790">
    <property type="entry name" value="Glyco_hydro_cc"/>
    <property type="match status" value="1"/>
</dbReference>
<comment type="caution">
    <text evidence="4">The sequence shown here is derived from an EMBL/GenBank/DDBJ whole genome shotgun (WGS) entry which is preliminary data.</text>
</comment>
<name>A0A8H5F2D1_9AGAR</name>
<feature type="compositionally biased region" description="Pro residues" evidence="1">
    <location>
        <begin position="99"/>
        <end position="112"/>
    </location>
</feature>
<feature type="chain" id="PRO_5034252962" description="Asl1-like glycosyl hydrolase catalytic domain-containing protein" evidence="2">
    <location>
        <begin position="29"/>
        <end position="356"/>
    </location>
</feature>
<keyword evidence="2" id="KW-0732">Signal</keyword>
<dbReference type="AlphaFoldDB" id="A0A8H5F2D1"/>
<evidence type="ECO:0000256" key="2">
    <source>
        <dbReference type="SAM" id="SignalP"/>
    </source>
</evidence>
<feature type="compositionally biased region" description="Basic residues" evidence="1">
    <location>
        <begin position="46"/>
        <end position="59"/>
    </location>
</feature>
<dbReference type="PANTHER" id="PTHR34154:SF3">
    <property type="entry name" value="ALKALI-SENSITIVE LINKAGE PROTEIN 1"/>
    <property type="match status" value="1"/>
</dbReference>
<dbReference type="GO" id="GO:0071966">
    <property type="term" value="P:fungal-type cell wall polysaccharide metabolic process"/>
    <property type="evidence" value="ECO:0007669"/>
    <property type="project" value="TreeGrafter"/>
</dbReference>
<accession>A0A8H5F2D1</accession>
<dbReference type="PROSITE" id="PS51257">
    <property type="entry name" value="PROKAR_LIPOPROTEIN"/>
    <property type="match status" value="1"/>
</dbReference>
<dbReference type="InterPro" id="IPR024655">
    <property type="entry name" value="Asl1_glyco_hydro_catalytic"/>
</dbReference>
<protein>
    <recommendedName>
        <fullName evidence="3">Asl1-like glycosyl hydrolase catalytic domain-containing protein</fullName>
    </recommendedName>
</protein>
<dbReference type="Proteomes" id="UP000567179">
    <property type="component" value="Unassembled WGS sequence"/>
</dbReference>